<protein>
    <submittedName>
        <fullName evidence="4">3687_t:CDS:1</fullName>
    </submittedName>
</protein>
<dbReference type="Proteomes" id="UP000789759">
    <property type="component" value="Unassembled WGS sequence"/>
</dbReference>
<feature type="domain" description="Cyclin-like" evidence="3">
    <location>
        <begin position="407"/>
        <end position="495"/>
    </location>
</feature>
<name>A0A9N9CC02_9GLOM</name>
<dbReference type="InterPro" id="IPR013763">
    <property type="entry name" value="Cyclin-like_dom"/>
</dbReference>
<dbReference type="Gene3D" id="1.10.472.10">
    <property type="entry name" value="Cyclin-like"/>
    <property type="match status" value="1"/>
</dbReference>
<dbReference type="Pfam" id="PF00134">
    <property type="entry name" value="Cyclin_N"/>
    <property type="match status" value="1"/>
</dbReference>
<comment type="similarity">
    <text evidence="1">Belongs to the cyclin family.</text>
</comment>
<evidence type="ECO:0000313" key="5">
    <source>
        <dbReference type="Proteomes" id="UP000789759"/>
    </source>
</evidence>
<feature type="compositionally biased region" description="Low complexity" evidence="2">
    <location>
        <begin position="223"/>
        <end position="244"/>
    </location>
</feature>
<evidence type="ECO:0000313" key="4">
    <source>
        <dbReference type="EMBL" id="CAG8596396.1"/>
    </source>
</evidence>
<dbReference type="PANTHER" id="PTHR22896:SF0">
    <property type="entry name" value="CYCLIN N-TERMINAL DOMAIN-CONTAINING PROTEIN"/>
    <property type="match status" value="1"/>
</dbReference>
<dbReference type="SUPFAM" id="SSF47954">
    <property type="entry name" value="Cyclin-like"/>
    <property type="match status" value="1"/>
</dbReference>
<dbReference type="InterPro" id="IPR012388">
    <property type="entry name" value="CABLES1/2"/>
</dbReference>
<organism evidence="4 5">
    <name type="scientific">Cetraspora pellucida</name>
    <dbReference type="NCBI Taxonomy" id="1433469"/>
    <lineage>
        <taxon>Eukaryota</taxon>
        <taxon>Fungi</taxon>
        <taxon>Fungi incertae sedis</taxon>
        <taxon>Mucoromycota</taxon>
        <taxon>Glomeromycotina</taxon>
        <taxon>Glomeromycetes</taxon>
        <taxon>Diversisporales</taxon>
        <taxon>Gigasporaceae</taxon>
        <taxon>Cetraspora</taxon>
    </lineage>
</organism>
<dbReference type="GO" id="GO:0051726">
    <property type="term" value="P:regulation of cell cycle"/>
    <property type="evidence" value="ECO:0007669"/>
    <property type="project" value="InterPro"/>
</dbReference>
<feature type="region of interest" description="Disordered" evidence="2">
    <location>
        <begin position="208"/>
        <end position="248"/>
    </location>
</feature>
<gene>
    <name evidence="4" type="ORF">CPELLU_LOCUS6781</name>
</gene>
<proteinExistence type="inferred from homology"/>
<evidence type="ECO:0000256" key="2">
    <source>
        <dbReference type="SAM" id="MobiDB-lite"/>
    </source>
</evidence>
<feature type="region of interest" description="Disordered" evidence="2">
    <location>
        <begin position="35"/>
        <end position="62"/>
    </location>
</feature>
<dbReference type="InterPro" id="IPR006671">
    <property type="entry name" value="Cyclin_N"/>
</dbReference>
<keyword evidence="1" id="KW-0195">Cyclin</keyword>
<dbReference type="OrthoDB" id="5353095at2759"/>
<dbReference type="PANTHER" id="PTHR22896">
    <property type="entry name" value="CDK5 AND ABL1 ENZYME SUBSTRATE 1"/>
    <property type="match status" value="1"/>
</dbReference>
<evidence type="ECO:0000259" key="3">
    <source>
        <dbReference type="SMART" id="SM00385"/>
    </source>
</evidence>
<keyword evidence="5" id="KW-1185">Reference proteome</keyword>
<dbReference type="EMBL" id="CAJVQA010004330">
    <property type="protein sequence ID" value="CAG8596396.1"/>
    <property type="molecule type" value="Genomic_DNA"/>
</dbReference>
<feature type="region of interest" description="Disordered" evidence="2">
    <location>
        <begin position="302"/>
        <end position="321"/>
    </location>
</feature>
<dbReference type="AlphaFoldDB" id="A0A9N9CC02"/>
<comment type="caution">
    <text evidence="4">The sequence shown here is derived from an EMBL/GenBank/DDBJ whole genome shotgun (WGS) entry which is preliminary data.</text>
</comment>
<evidence type="ECO:0000256" key="1">
    <source>
        <dbReference type="RuleBase" id="RU000383"/>
    </source>
</evidence>
<dbReference type="SMART" id="SM00385">
    <property type="entry name" value="CYCLIN"/>
    <property type="match status" value="1"/>
</dbReference>
<sequence length="555" mass="61895">MTRTSPRRIPRRRDSSRQAAITFLSNISLGTEATYPPSTVQASSHSVPSPFQSSGNLLNTDNFGKPPLVTVTDHEVINGNGRPDLQINTKTAISFDMLPHRAAGNYIISSSPKTPNDDLFDQKTSSINTVDYLENLNQQNKTRRGNSRREETATSFLTNISLNSKHSHSSSDSLTIPIKEKQVVLEAKDGSLIETNIENQENHCLILDGSPHDSYNLRRRRSSASTLKSESSSSSANSITSPTSPGELISSRRKIYRCRSSTKPNNNATVGVSRKQSNSLFTASSAPLGILAMLGYNDKKLKQKHLHDNSKPNTDVETTKRPKAESFAHLLTPSSALEPVLEVVEYDPTYLDNPALKTEKTHNDTQGLMSHGTRPSDLKRESNALFRQTHPNVDPSLTLSQIRKVKTELLAAARHEDLDLELSTVAKAYAYFEKLILKKVVKKFNRKLIGAICLLLASKVNEPMGMSYSPLLESLHKHLDVTTKEITEQEFAVFAALDFELYLPTSEFMPHFERIFTTLGKYCDKNMQDYFGSNPFYEFKTVIISKTESSPIDIK</sequence>
<reference evidence="4" key="1">
    <citation type="submission" date="2021-06" db="EMBL/GenBank/DDBJ databases">
        <authorList>
            <person name="Kallberg Y."/>
            <person name="Tangrot J."/>
            <person name="Rosling A."/>
        </authorList>
    </citation>
    <scope>NUCLEOTIDE SEQUENCE</scope>
    <source>
        <strain evidence="4">FL966</strain>
    </source>
</reference>
<dbReference type="InterPro" id="IPR036915">
    <property type="entry name" value="Cyclin-like_sf"/>
</dbReference>
<accession>A0A9N9CC02</accession>
<feature type="compositionally biased region" description="Low complexity" evidence="2">
    <location>
        <begin position="43"/>
        <end position="54"/>
    </location>
</feature>